<dbReference type="Pfam" id="PF02371">
    <property type="entry name" value="Transposase_20"/>
    <property type="match status" value="1"/>
</dbReference>
<dbReference type="AlphaFoldDB" id="A0A3D9L6I6"/>
<dbReference type="EMBL" id="QREG01000004">
    <property type="protein sequence ID" value="REE01306.1"/>
    <property type="molecule type" value="Genomic_DNA"/>
</dbReference>
<evidence type="ECO:0000313" key="4">
    <source>
        <dbReference type="EMBL" id="REE01306.1"/>
    </source>
</evidence>
<dbReference type="InterPro" id="IPR047650">
    <property type="entry name" value="Transpos_IS110"/>
</dbReference>
<evidence type="ECO:0000313" key="5">
    <source>
        <dbReference type="Proteomes" id="UP000256779"/>
    </source>
</evidence>
<dbReference type="GO" id="GO:0004803">
    <property type="term" value="F:transposase activity"/>
    <property type="evidence" value="ECO:0007669"/>
    <property type="project" value="InterPro"/>
</dbReference>
<reference evidence="4 5" key="1">
    <citation type="submission" date="2018-07" db="EMBL/GenBank/DDBJ databases">
        <title>Genomic Encyclopedia of Type Strains, Phase IV (KMG-IV): sequencing the most valuable type-strain genomes for metagenomic binning, comparative biology and taxonomic classification.</title>
        <authorList>
            <person name="Goeker M."/>
        </authorList>
    </citation>
    <scope>NUCLEOTIDE SEQUENCE [LARGE SCALE GENOMIC DNA]</scope>
    <source>
        <strain evidence="4 5">DSM 4134</strain>
    </source>
</reference>
<dbReference type="Pfam" id="PF01548">
    <property type="entry name" value="DEDD_Tnp_IS110"/>
    <property type="match status" value="1"/>
</dbReference>
<dbReference type="InterPro" id="IPR002525">
    <property type="entry name" value="Transp_IS110-like_N"/>
</dbReference>
<dbReference type="PANTHER" id="PTHR33055">
    <property type="entry name" value="TRANSPOSASE FOR INSERTION SEQUENCE ELEMENT IS1111A"/>
    <property type="match status" value="1"/>
</dbReference>
<dbReference type="NCBIfam" id="NF033542">
    <property type="entry name" value="transpos_IS110"/>
    <property type="match status" value="1"/>
</dbReference>
<accession>A0A3D9L6I6</accession>
<name>A0A3D9L6I6_MARFU</name>
<dbReference type="GO" id="GO:0006313">
    <property type="term" value="P:DNA transposition"/>
    <property type="evidence" value="ECO:0007669"/>
    <property type="project" value="InterPro"/>
</dbReference>
<sequence length="374" mass="42877">MEKYCVGIDVDKHTFKACLMVQSDRKKVLSSRSFKNVFSGFTGLLLWVEKWCKDHQVNFVMEATGVYHEYLAYFLHDKNQVTHVVLPLRSKRYMQSLGIRSKTDPIDAKGLSMMGLEQDLEQWIPASKHLLELRSLTRQIETLQAHGTAFKNQREGAKHTKVLHRSVLKSLEKMITEVQTQIDKLEKQVEKLIFNDPVLKQKYDQLTSIKGVGLMSFAVVVAETNGFLLFKNHRQLVCYAGYDVVENQSGRRVGKTKISKKGNAHIRRILNMSSWAVVRYKIEPFHSLFNRVYERTKMKMKGYVSVQRKLLVMMYTLWVKGEKFDPKYGSSGNQELMPLFSVGSTGTRKATASINVEAALDGLPCNQSPKPSFR</sequence>
<keyword evidence="1" id="KW-0175">Coiled coil</keyword>
<proteinExistence type="predicted"/>
<dbReference type="PANTHER" id="PTHR33055:SF13">
    <property type="entry name" value="TRANSPOSASE"/>
    <property type="match status" value="1"/>
</dbReference>
<evidence type="ECO:0000259" key="2">
    <source>
        <dbReference type="Pfam" id="PF01548"/>
    </source>
</evidence>
<dbReference type="Proteomes" id="UP000256779">
    <property type="component" value="Unassembled WGS sequence"/>
</dbReference>
<feature type="domain" description="Transposase IS110-like N-terminal" evidence="2">
    <location>
        <begin position="6"/>
        <end position="153"/>
    </location>
</feature>
<comment type="caution">
    <text evidence="4">The sequence shown here is derived from an EMBL/GenBank/DDBJ whole genome shotgun (WGS) entry which is preliminary data.</text>
</comment>
<dbReference type="RefSeq" id="WP_245986219.1">
    <property type="nucleotide sequence ID" value="NZ_QREG01000004.1"/>
</dbReference>
<dbReference type="GO" id="GO:0003677">
    <property type="term" value="F:DNA binding"/>
    <property type="evidence" value="ECO:0007669"/>
    <property type="project" value="InterPro"/>
</dbReference>
<organism evidence="4 5">
    <name type="scientific">Marinoscillum furvescens DSM 4134</name>
    <dbReference type="NCBI Taxonomy" id="1122208"/>
    <lineage>
        <taxon>Bacteria</taxon>
        <taxon>Pseudomonadati</taxon>
        <taxon>Bacteroidota</taxon>
        <taxon>Cytophagia</taxon>
        <taxon>Cytophagales</taxon>
        <taxon>Reichenbachiellaceae</taxon>
        <taxon>Marinoscillum</taxon>
    </lineage>
</organism>
<feature type="coiled-coil region" evidence="1">
    <location>
        <begin position="126"/>
        <end position="195"/>
    </location>
</feature>
<keyword evidence="5" id="KW-1185">Reference proteome</keyword>
<evidence type="ECO:0000256" key="1">
    <source>
        <dbReference type="SAM" id="Coils"/>
    </source>
</evidence>
<dbReference type="InterPro" id="IPR003346">
    <property type="entry name" value="Transposase_20"/>
</dbReference>
<feature type="domain" description="Transposase IS116/IS110/IS902 C-terminal" evidence="3">
    <location>
        <begin position="205"/>
        <end position="287"/>
    </location>
</feature>
<protein>
    <submittedName>
        <fullName evidence="4">Transposase</fullName>
    </submittedName>
</protein>
<gene>
    <name evidence="4" type="ORF">C7460_104329</name>
</gene>
<evidence type="ECO:0000259" key="3">
    <source>
        <dbReference type="Pfam" id="PF02371"/>
    </source>
</evidence>